<evidence type="ECO:0000313" key="2">
    <source>
        <dbReference type="Proteomes" id="UP000444721"/>
    </source>
</evidence>
<accession>A0A6A5C8E2</accession>
<dbReference type="OrthoDB" id="1716625at2759"/>
<dbReference type="InterPro" id="IPR027417">
    <property type="entry name" value="P-loop_NTPase"/>
</dbReference>
<dbReference type="RefSeq" id="XP_044566262.1">
    <property type="nucleotide sequence ID" value="XM_044702700.1"/>
</dbReference>
<gene>
    <name evidence="1" type="ORF">FDP41_012206</name>
</gene>
<dbReference type="VEuPathDB" id="AmoebaDB:NfTy_038790"/>
<keyword evidence="2" id="KW-1185">Reference proteome</keyword>
<evidence type="ECO:0000313" key="1">
    <source>
        <dbReference type="EMBL" id="KAF0981549.1"/>
    </source>
</evidence>
<dbReference type="GeneID" id="68119421"/>
<protein>
    <submittedName>
        <fullName evidence="1">Uncharacterized protein</fullName>
    </submittedName>
</protein>
<sequence length="430" mass="50133">MERQHTDDREDLIYHELSHTDKMNRYKQFYESNMKSVLIKHHELVKAFIVNAHFIDGTELEQLESANRKRSKTREKHSIEDKLQKKKEQEIHDFIDNLYFETKKNTKKDETEDWQVVDPKMFSTNQHDENDWLVENLIFIDTPGFNGSMNCDIEKFRANIEVLEFFYKQSSLVLFLLSPNHLLSIGNSLYMLQLTIIDHDTREKLYKIVYNQLQLNSSTPQEEQSNMQPSSSGGGIVSTVGKTILDTLLMGCYSALESNFKSVLSNVYGGSSSKSKDTQDFYFGSSIYEKLYFVINKIVKNPNYSYFELGCSIGRNFRFLPLPTASRILSIACPNEIRKQMAFASYIRRRDVNLSGTSLGELSQLEKIIKALKDDKQVQLNYINHIQYIFEKIEQKHQSLGYYSQYMLSTAFERAKNICNLWYQVPQNGV</sequence>
<dbReference type="VEuPathDB" id="AmoebaDB:NF0045900"/>
<dbReference type="EMBL" id="VFQX01000013">
    <property type="protein sequence ID" value="KAF0981549.1"/>
    <property type="molecule type" value="Genomic_DNA"/>
</dbReference>
<dbReference type="Proteomes" id="UP000444721">
    <property type="component" value="Unassembled WGS sequence"/>
</dbReference>
<dbReference type="AlphaFoldDB" id="A0A6A5C8E2"/>
<name>A0A6A5C8E2_NAEFO</name>
<organism evidence="1 2">
    <name type="scientific">Naegleria fowleri</name>
    <name type="common">Brain eating amoeba</name>
    <dbReference type="NCBI Taxonomy" id="5763"/>
    <lineage>
        <taxon>Eukaryota</taxon>
        <taxon>Discoba</taxon>
        <taxon>Heterolobosea</taxon>
        <taxon>Tetramitia</taxon>
        <taxon>Eutetramitia</taxon>
        <taxon>Vahlkampfiidae</taxon>
        <taxon>Naegleria</taxon>
    </lineage>
</organism>
<proteinExistence type="predicted"/>
<dbReference type="VEuPathDB" id="AmoebaDB:FDP41_012206"/>
<comment type="caution">
    <text evidence="1">The sequence shown here is derived from an EMBL/GenBank/DDBJ whole genome shotgun (WGS) entry which is preliminary data.</text>
</comment>
<dbReference type="Gene3D" id="3.40.50.300">
    <property type="entry name" value="P-loop containing nucleotide triphosphate hydrolases"/>
    <property type="match status" value="1"/>
</dbReference>
<reference evidence="1 2" key="1">
    <citation type="journal article" date="2019" name="Sci. Rep.">
        <title>Nanopore sequencing improves the draft genome of the human pathogenic amoeba Naegleria fowleri.</title>
        <authorList>
            <person name="Liechti N."/>
            <person name="Schurch N."/>
            <person name="Bruggmann R."/>
            <person name="Wittwer M."/>
        </authorList>
    </citation>
    <scope>NUCLEOTIDE SEQUENCE [LARGE SCALE GENOMIC DNA]</scope>
    <source>
        <strain evidence="1 2">ATCC 30894</strain>
    </source>
</reference>
<dbReference type="OMA" id="QFTILEC"/>